<protein>
    <submittedName>
        <fullName evidence="1">Uncharacterized protein</fullName>
    </submittedName>
</protein>
<dbReference type="AlphaFoldDB" id="A0A9P6JR71"/>
<comment type="caution">
    <text evidence="1">The sequence shown here is derived from an EMBL/GenBank/DDBJ whole genome shotgun (WGS) entry which is preliminary data.</text>
</comment>
<evidence type="ECO:0000313" key="2">
    <source>
        <dbReference type="Proteomes" id="UP000807306"/>
    </source>
</evidence>
<gene>
    <name evidence="1" type="ORF">CPB83DRAFT_195476</name>
</gene>
<dbReference type="Proteomes" id="UP000807306">
    <property type="component" value="Unassembled WGS sequence"/>
</dbReference>
<accession>A0A9P6JR71</accession>
<evidence type="ECO:0000313" key="1">
    <source>
        <dbReference type="EMBL" id="KAF9529981.1"/>
    </source>
</evidence>
<proteinExistence type="predicted"/>
<reference evidence="1" key="1">
    <citation type="submission" date="2020-11" db="EMBL/GenBank/DDBJ databases">
        <authorList>
            <consortium name="DOE Joint Genome Institute"/>
            <person name="Ahrendt S."/>
            <person name="Riley R."/>
            <person name="Andreopoulos W."/>
            <person name="Labutti K."/>
            <person name="Pangilinan J."/>
            <person name="Ruiz-Duenas F.J."/>
            <person name="Barrasa J.M."/>
            <person name="Sanchez-Garcia M."/>
            <person name="Camarero S."/>
            <person name="Miyauchi S."/>
            <person name="Serrano A."/>
            <person name="Linde D."/>
            <person name="Babiker R."/>
            <person name="Drula E."/>
            <person name="Ayuso-Fernandez I."/>
            <person name="Pacheco R."/>
            <person name="Padilla G."/>
            <person name="Ferreira P."/>
            <person name="Barriuso J."/>
            <person name="Kellner H."/>
            <person name="Castanera R."/>
            <person name="Alfaro M."/>
            <person name="Ramirez L."/>
            <person name="Pisabarro A.G."/>
            <person name="Kuo A."/>
            <person name="Tritt A."/>
            <person name="Lipzen A."/>
            <person name="He G."/>
            <person name="Yan M."/>
            <person name="Ng V."/>
            <person name="Cullen D."/>
            <person name="Martin F."/>
            <person name="Rosso M.-N."/>
            <person name="Henrissat B."/>
            <person name="Hibbett D."/>
            <person name="Martinez A.T."/>
            <person name="Grigoriev I.V."/>
        </authorList>
    </citation>
    <scope>NUCLEOTIDE SEQUENCE</scope>
    <source>
        <strain evidence="1">CBS 506.95</strain>
    </source>
</reference>
<dbReference type="EMBL" id="MU157842">
    <property type="protein sequence ID" value="KAF9529981.1"/>
    <property type="molecule type" value="Genomic_DNA"/>
</dbReference>
<sequence>MALAGLCISRSGLDITLISSKDGQVQSMEHHDIQNLDPVDPITDSLVRPVGSLSQKYPREITVLAVSPQMSAQNKYRILPKIDFTTDDRFTVNYIDAYIGGSQIAKGVSLLFIEATPTIFNAQIVTTTIQGSKRAAFPLYAEARSSTVPLAEFVGQAFSWSQPRKCNISQCVLLDLHPENLNLSAIKQVLNPDCTVVTITGADLAQHAARYAFIDLQELRQEEDDDGLGIYVAGAPIWFSVNKGPARQLIWHKEVLPETRAVPFTLTDTSKTDVTVEFALGDHQGYPHEKFIFAKITLDRVSKGNSEDEQLQAFAFVSMGWGNCVEVFQGAERHTAKIKATLQLPQLLSIGRAYNAFKATES</sequence>
<name>A0A9P6JR71_9AGAR</name>
<keyword evidence="2" id="KW-1185">Reference proteome</keyword>
<dbReference type="OrthoDB" id="2923695at2759"/>
<organism evidence="1 2">
    <name type="scientific">Crepidotus variabilis</name>
    <dbReference type="NCBI Taxonomy" id="179855"/>
    <lineage>
        <taxon>Eukaryota</taxon>
        <taxon>Fungi</taxon>
        <taxon>Dikarya</taxon>
        <taxon>Basidiomycota</taxon>
        <taxon>Agaricomycotina</taxon>
        <taxon>Agaricomycetes</taxon>
        <taxon>Agaricomycetidae</taxon>
        <taxon>Agaricales</taxon>
        <taxon>Agaricineae</taxon>
        <taxon>Crepidotaceae</taxon>
        <taxon>Crepidotus</taxon>
    </lineage>
</organism>